<protein>
    <submittedName>
        <fullName evidence="2">Ubiquitin-60S ribosomal protein L40</fullName>
    </submittedName>
</protein>
<evidence type="ECO:0000313" key="2">
    <source>
        <dbReference type="EMBL" id="KAB7504203.1"/>
    </source>
</evidence>
<dbReference type="SMART" id="SM00213">
    <property type="entry name" value="UBQ"/>
    <property type="match status" value="1"/>
</dbReference>
<dbReference type="EMBL" id="SEYY01003590">
    <property type="protein sequence ID" value="KAB7504203.1"/>
    <property type="molecule type" value="Genomic_DNA"/>
</dbReference>
<reference evidence="2 3" key="1">
    <citation type="journal article" date="2019" name="PLoS Biol.">
        <title>Sex chromosomes control vertical transmission of feminizing Wolbachia symbionts in an isopod.</title>
        <authorList>
            <person name="Becking T."/>
            <person name="Chebbi M.A."/>
            <person name="Giraud I."/>
            <person name="Moumen B."/>
            <person name="Laverre T."/>
            <person name="Caubet Y."/>
            <person name="Peccoud J."/>
            <person name="Gilbert C."/>
            <person name="Cordaux R."/>
        </authorList>
    </citation>
    <scope>NUCLEOTIDE SEQUENCE [LARGE SCALE GENOMIC DNA]</scope>
    <source>
        <strain evidence="2">ANa2</strain>
        <tissue evidence="2">Whole body excluding digestive tract and cuticle</tissue>
    </source>
</reference>
<dbReference type="Proteomes" id="UP000326759">
    <property type="component" value="Unassembled WGS sequence"/>
</dbReference>
<dbReference type="GO" id="GO:0005840">
    <property type="term" value="C:ribosome"/>
    <property type="evidence" value="ECO:0007669"/>
    <property type="project" value="UniProtKB-KW"/>
</dbReference>
<dbReference type="AlphaFoldDB" id="A0A5N5TC10"/>
<accession>A0A5N5TC10</accession>
<name>A0A5N5TC10_9CRUS</name>
<dbReference type="InterPro" id="IPR019956">
    <property type="entry name" value="Ubiquitin_dom"/>
</dbReference>
<keyword evidence="2" id="KW-0687">Ribonucleoprotein</keyword>
<dbReference type="OrthoDB" id="428577at2759"/>
<proteinExistence type="predicted"/>
<dbReference type="Gene3D" id="3.10.20.90">
    <property type="entry name" value="Phosphatidylinositol 3-kinase Catalytic Subunit, Chain A, domain 1"/>
    <property type="match status" value="1"/>
</dbReference>
<feature type="domain" description="Ubiquitin-like" evidence="1">
    <location>
        <begin position="50"/>
        <end position="99"/>
    </location>
</feature>
<dbReference type="InterPro" id="IPR000626">
    <property type="entry name" value="Ubiquitin-like_dom"/>
</dbReference>
<dbReference type="InterPro" id="IPR029071">
    <property type="entry name" value="Ubiquitin-like_domsf"/>
</dbReference>
<comment type="caution">
    <text evidence="2">The sequence shown here is derived from an EMBL/GenBank/DDBJ whole genome shotgun (WGS) entry which is preliminary data.</text>
</comment>
<keyword evidence="3" id="KW-1185">Reference proteome</keyword>
<evidence type="ECO:0000259" key="1">
    <source>
        <dbReference type="PROSITE" id="PS50053"/>
    </source>
</evidence>
<gene>
    <name evidence="2" type="primary">ubq-2</name>
    <name evidence="2" type="ORF">Anas_01538</name>
</gene>
<dbReference type="Pfam" id="PF00240">
    <property type="entry name" value="ubiquitin"/>
    <property type="match status" value="1"/>
</dbReference>
<organism evidence="2 3">
    <name type="scientific">Armadillidium nasatum</name>
    <dbReference type="NCBI Taxonomy" id="96803"/>
    <lineage>
        <taxon>Eukaryota</taxon>
        <taxon>Metazoa</taxon>
        <taxon>Ecdysozoa</taxon>
        <taxon>Arthropoda</taxon>
        <taxon>Crustacea</taxon>
        <taxon>Multicrustacea</taxon>
        <taxon>Malacostraca</taxon>
        <taxon>Eumalacostraca</taxon>
        <taxon>Peracarida</taxon>
        <taxon>Isopoda</taxon>
        <taxon>Oniscidea</taxon>
        <taxon>Crinocheta</taxon>
        <taxon>Armadillidiidae</taxon>
        <taxon>Armadillidium</taxon>
    </lineage>
</organism>
<dbReference type="SUPFAM" id="SSF54236">
    <property type="entry name" value="Ubiquitin-like"/>
    <property type="match status" value="1"/>
</dbReference>
<dbReference type="InterPro" id="IPR050158">
    <property type="entry name" value="Ubiquitin_ubiquitin-like"/>
</dbReference>
<evidence type="ECO:0000313" key="3">
    <source>
        <dbReference type="Proteomes" id="UP000326759"/>
    </source>
</evidence>
<dbReference type="PROSITE" id="PS50053">
    <property type="entry name" value="UBIQUITIN_2"/>
    <property type="match status" value="1"/>
</dbReference>
<dbReference type="PRINTS" id="PR00348">
    <property type="entry name" value="UBIQUITIN"/>
</dbReference>
<dbReference type="PANTHER" id="PTHR10666">
    <property type="entry name" value="UBIQUITIN"/>
    <property type="match status" value="1"/>
</dbReference>
<keyword evidence="2" id="KW-0689">Ribosomal protein</keyword>
<sequence>MNSNCPICGTAINGSENSLITNFDTLSVVDIYNSNAAASSIREIVTEEKMQIFVIDFEGKTVTLEVKASDTVTNLKETIKARLGIPAKYQRLIYGSTIQLTSRQLGGAKKRKKNYSTPKKVKLPELNEVL</sequence>